<feature type="transmembrane region" description="Helical" evidence="1">
    <location>
        <begin position="137"/>
        <end position="154"/>
    </location>
</feature>
<comment type="caution">
    <text evidence="2">The sequence shown here is derived from an EMBL/GenBank/DDBJ whole genome shotgun (WGS) entry which is preliminary data.</text>
</comment>
<keyword evidence="1" id="KW-0472">Membrane</keyword>
<evidence type="ECO:0000256" key="1">
    <source>
        <dbReference type="SAM" id="Phobius"/>
    </source>
</evidence>
<dbReference type="EMBL" id="JBHSFP010000012">
    <property type="protein sequence ID" value="MFC4533015.1"/>
    <property type="molecule type" value="Genomic_DNA"/>
</dbReference>
<organism evidence="2 3">
    <name type="scientific">Sphaerisporangium dianthi</name>
    <dbReference type="NCBI Taxonomy" id="1436120"/>
    <lineage>
        <taxon>Bacteria</taxon>
        <taxon>Bacillati</taxon>
        <taxon>Actinomycetota</taxon>
        <taxon>Actinomycetes</taxon>
        <taxon>Streptosporangiales</taxon>
        <taxon>Streptosporangiaceae</taxon>
        <taxon>Sphaerisporangium</taxon>
    </lineage>
</organism>
<accession>A0ABV9CIQ0</accession>
<dbReference type="Proteomes" id="UP001596004">
    <property type="component" value="Unassembled WGS sequence"/>
</dbReference>
<feature type="transmembrane region" description="Helical" evidence="1">
    <location>
        <begin position="204"/>
        <end position="226"/>
    </location>
</feature>
<feature type="transmembrane region" description="Helical" evidence="1">
    <location>
        <begin position="166"/>
        <end position="184"/>
    </location>
</feature>
<evidence type="ECO:0000313" key="3">
    <source>
        <dbReference type="Proteomes" id="UP001596004"/>
    </source>
</evidence>
<evidence type="ECO:0000313" key="2">
    <source>
        <dbReference type="EMBL" id="MFC4533015.1"/>
    </source>
</evidence>
<keyword evidence="1" id="KW-1133">Transmembrane helix</keyword>
<keyword evidence="3" id="KW-1185">Reference proteome</keyword>
<dbReference type="RefSeq" id="WP_380841961.1">
    <property type="nucleotide sequence ID" value="NZ_JBHSFP010000012.1"/>
</dbReference>
<sequence>MDTHRERPVLRGLFAAALLWGRVLLLVVMLWDVLMSALTVDPPIRPTAEFRAALRTGEVTYAIVEESEGALRDLRWSTGALAWHRAGLSLPGDGYAQAELRKDLGAVRVLPPIDWRDTTARRNNLIPRWPFDIPVPYGGWLPGAAWVLTFLVMLGTPRPRLGNRWAWFWVFTVGQVGAIMFVALEPRPLWRAIAEDRPASSRMAGGQGCAFSILVGFASGIAFFGVGDAVEMIRRITGS</sequence>
<reference evidence="3" key="1">
    <citation type="journal article" date="2019" name="Int. J. Syst. Evol. Microbiol.">
        <title>The Global Catalogue of Microorganisms (GCM) 10K type strain sequencing project: providing services to taxonomists for standard genome sequencing and annotation.</title>
        <authorList>
            <consortium name="The Broad Institute Genomics Platform"/>
            <consortium name="The Broad Institute Genome Sequencing Center for Infectious Disease"/>
            <person name="Wu L."/>
            <person name="Ma J."/>
        </authorList>
    </citation>
    <scope>NUCLEOTIDE SEQUENCE [LARGE SCALE GENOMIC DNA]</scope>
    <source>
        <strain evidence="3">CGMCC 4.7132</strain>
    </source>
</reference>
<proteinExistence type="predicted"/>
<feature type="transmembrane region" description="Helical" evidence="1">
    <location>
        <begin position="12"/>
        <end position="31"/>
    </location>
</feature>
<keyword evidence="1" id="KW-0812">Transmembrane</keyword>
<gene>
    <name evidence="2" type="ORF">ACFO60_19735</name>
</gene>
<protein>
    <submittedName>
        <fullName evidence="2">Uncharacterized protein</fullName>
    </submittedName>
</protein>
<name>A0ABV9CIQ0_9ACTN</name>